<organism evidence="1 2">
    <name type="scientific">Botrimarina mediterranea</name>
    <dbReference type="NCBI Taxonomy" id="2528022"/>
    <lineage>
        <taxon>Bacteria</taxon>
        <taxon>Pseudomonadati</taxon>
        <taxon>Planctomycetota</taxon>
        <taxon>Planctomycetia</taxon>
        <taxon>Pirellulales</taxon>
        <taxon>Lacipirellulaceae</taxon>
        <taxon>Botrimarina</taxon>
    </lineage>
</organism>
<dbReference type="AlphaFoldDB" id="A0A518K3F2"/>
<keyword evidence="2" id="KW-1185">Reference proteome</keyword>
<accession>A0A518K3F2</accession>
<dbReference type="RefSeq" id="WP_145106787.1">
    <property type="nucleotide sequence ID" value="NZ_CP036349.1"/>
</dbReference>
<dbReference type="KEGG" id="bmei:Spa11_05050"/>
<dbReference type="Proteomes" id="UP000316426">
    <property type="component" value="Chromosome"/>
</dbReference>
<evidence type="ECO:0000313" key="1">
    <source>
        <dbReference type="EMBL" id="QDV72331.1"/>
    </source>
</evidence>
<reference evidence="1 2" key="1">
    <citation type="submission" date="2019-02" db="EMBL/GenBank/DDBJ databases">
        <title>Deep-cultivation of Planctomycetes and their phenomic and genomic characterization uncovers novel biology.</title>
        <authorList>
            <person name="Wiegand S."/>
            <person name="Jogler M."/>
            <person name="Boedeker C."/>
            <person name="Pinto D."/>
            <person name="Vollmers J."/>
            <person name="Rivas-Marin E."/>
            <person name="Kohn T."/>
            <person name="Peeters S.H."/>
            <person name="Heuer A."/>
            <person name="Rast P."/>
            <person name="Oberbeckmann S."/>
            <person name="Bunk B."/>
            <person name="Jeske O."/>
            <person name="Meyerdierks A."/>
            <person name="Storesund J.E."/>
            <person name="Kallscheuer N."/>
            <person name="Luecker S."/>
            <person name="Lage O.M."/>
            <person name="Pohl T."/>
            <person name="Merkel B.J."/>
            <person name="Hornburger P."/>
            <person name="Mueller R.-W."/>
            <person name="Bruemmer F."/>
            <person name="Labrenz M."/>
            <person name="Spormann A.M."/>
            <person name="Op den Camp H."/>
            <person name="Overmann J."/>
            <person name="Amann R."/>
            <person name="Jetten M.S.M."/>
            <person name="Mascher T."/>
            <person name="Medema M.H."/>
            <person name="Devos D.P."/>
            <person name="Kaster A.-K."/>
            <person name="Ovreas L."/>
            <person name="Rohde M."/>
            <person name="Galperin M.Y."/>
            <person name="Jogler C."/>
        </authorList>
    </citation>
    <scope>NUCLEOTIDE SEQUENCE [LARGE SCALE GENOMIC DNA]</scope>
    <source>
        <strain evidence="1 2">Spa11</strain>
    </source>
</reference>
<proteinExistence type="predicted"/>
<name>A0A518K3F2_9BACT</name>
<evidence type="ECO:0000313" key="2">
    <source>
        <dbReference type="Proteomes" id="UP000316426"/>
    </source>
</evidence>
<dbReference type="EMBL" id="CP036349">
    <property type="protein sequence ID" value="QDV72331.1"/>
    <property type="molecule type" value="Genomic_DNA"/>
</dbReference>
<sequence length="82" mass="8300">MSCAPIPQIKRLVCGVIGHKPRGVALSVTAQFIIGVVTLSGFQGVCDFSVGQLEGHAAVVDPAANSRAVVIAGGSIVQASDR</sequence>
<gene>
    <name evidence="1" type="ORF">Spa11_05050</name>
</gene>
<protein>
    <submittedName>
        <fullName evidence="1">Uncharacterized protein</fullName>
    </submittedName>
</protein>